<evidence type="ECO:0000259" key="1">
    <source>
        <dbReference type="Pfam" id="PF09860"/>
    </source>
</evidence>
<name>A0A844CKY9_9LACT</name>
<evidence type="ECO:0000313" key="2">
    <source>
        <dbReference type="EMBL" id="MRJ48445.1"/>
    </source>
</evidence>
<accession>A0A844CKY9</accession>
<comment type="caution">
    <text evidence="2">The sequence shown here is derived from an EMBL/GenBank/DDBJ whole genome shotgun (WGS) entry which is preliminary data.</text>
</comment>
<proteinExistence type="predicted"/>
<gene>
    <name evidence="2" type="ORF">GF867_12905</name>
</gene>
<sequence>MKRIERYFKEGKLTVFPRKEKNKLDVLQYFVQLIESKGEGPFTEKEINAIISDVYGDYSTIRRALVDYGYLLRDDYGAAYRLNDAMAKTEE</sequence>
<dbReference type="Pfam" id="PF09860">
    <property type="entry name" value="DUF2087"/>
    <property type="match status" value="1"/>
</dbReference>
<dbReference type="AlphaFoldDB" id="A0A844CKY9"/>
<dbReference type="EMBL" id="WJQT01000031">
    <property type="protein sequence ID" value="MRJ48445.1"/>
    <property type="molecule type" value="Genomic_DNA"/>
</dbReference>
<protein>
    <submittedName>
        <fullName evidence="2">DUF2087 domain-containing protein</fullName>
    </submittedName>
</protein>
<dbReference type="Proteomes" id="UP000440066">
    <property type="component" value="Unassembled WGS sequence"/>
</dbReference>
<dbReference type="InterPro" id="IPR018656">
    <property type="entry name" value="DUF2087"/>
</dbReference>
<evidence type="ECO:0000313" key="3">
    <source>
        <dbReference type="Proteomes" id="UP000440066"/>
    </source>
</evidence>
<reference evidence="2 3" key="1">
    <citation type="submission" date="2019-11" db="EMBL/GenBank/DDBJ databases">
        <title>Characterisation of Fundicoccus ignavus gen. nov. sp. nov., a novel genus of the family Aerococcaceae from bulk tank milk.</title>
        <authorList>
            <person name="Siebert A."/>
            <person name="Huptas C."/>
            <person name="Wenning M."/>
            <person name="Scherer S."/>
            <person name="Doll E.V."/>
        </authorList>
    </citation>
    <scope>NUCLEOTIDE SEQUENCE [LARGE SCALE GENOMIC DNA]</scope>
    <source>
        <strain evidence="2 3">DSM 109652</strain>
    </source>
</reference>
<feature type="domain" description="DUF2087" evidence="1">
    <location>
        <begin position="12"/>
        <end position="81"/>
    </location>
</feature>
<organism evidence="2 3">
    <name type="scientific">Fundicoccus ignavus</name>
    <dbReference type="NCBI Taxonomy" id="2664442"/>
    <lineage>
        <taxon>Bacteria</taxon>
        <taxon>Bacillati</taxon>
        <taxon>Bacillota</taxon>
        <taxon>Bacilli</taxon>
        <taxon>Lactobacillales</taxon>
        <taxon>Aerococcaceae</taxon>
        <taxon>Fundicoccus</taxon>
    </lineage>
</organism>